<feature type="region of interest" description="Disordered" evidence="4">
    <location>
        <begin position="361"/>
        <end position="422"/>
    </location>
</feature>
<dbReference type="Pfam" id="PF25944">
    <property type="entry name" value="Beta-barrel_RND"/>
    <property type="match status" value="1"/>
</dbReference>
<proteinExistence type="inferred from homology"/>
<comment type="similarity">
    <text evidence="2">Belongs to the membrane fusion protein (MFP) (TC 8.A.1) family.</text>
</comment>
<dbReference type="InterPro" id="IPR006143">
    <property type="entry name" value="RND_pump_MFP"/>
</dbReference>
<dbReference type="PANTHER" id="PTHR30158">
    <property type="entry name" value="ACRA/E-RELATED COMPONENT OF DRUG EFFLUX TRANSPORTER"/>
    <property type="match status" value="1"/>
</dbReference>
<dbReference type="EMBL" id="JBHRUH010000040">
    <property type="protein sequence ID" value="MFC3294172.1"/>
    <property type="molecule type" value="Genomic_DNA"/>
</dbReference>
<sequence>MRLFTSGRGLCSGMVLMALAMAGCGEEEPSQAQEQGGEQQPPRIAQVMEMSLRDIPLGKSYPAMLRSDNEVRLVARVTGTLEARHFEPGEMVEKGESLYTIEPDVYQATVRQREADLQSAQAEASRARRDAERFERLLRQNSVSEQQRDEARAQLRVAEASVAQAEAALESAQIDLDYSDVTAPVSGQISLSEVNVGNFVTSGAELATITPLDPLEVRFQLPQQDAFELRRQRREGRTEIIAKLELPTRSGSAPEPLEGRLDFLGSQVSQSTSTVQASAHFDNPEGLFLPGQFVRVRLEGLKRFDVMAVPEIAVTQGLMGPQVFVLDEQNTARTRNVTVGETAGPWEIITDGLEPGDRVIVSDPGGIEAGTSIDPQPFDGDAEQLSAQAEEGEGEGSAEVEQAASQGGAGPGAPEGDGEENE</sequence>
<dbReference type="Proteomes" id="UP001595640">
    <property type="component" value="Unassembled WGS sequence"/>
</dbReference>
<comment type="subcellular location">
    <subcellularLocation>
        <location evidence="1">Cell inner membrane</location>
        <topology evidence="1">Lipid-anchor</topology>
    </subcellularLocation>
</comment>
<reference evidence="11" key="1">
    <citation type="journal article" date="2019" name="Int. J. Syst. Evol. Microbiol.">
        <title>The Global Catalogue of Microorganisms (GCM) 10K type strain sequencing project: providing services to taxonomists for standard genome sequencing and annotation.</title>
        <authorList>
            <consortium name="The Broad Institute Genomics Platform"/>
            <consortium name="The Broad Institute Genome Sequencing Center for Infectious Disease"/>
            <person name="Wu L."/>
            <person name="Ma J."/>
        </authorList>
    </citation>
    <scope>NUCLEOTIDE SEQUENCE [LARGE SCALE GENOMIC DNA]</scope>
    <source>
        <strain evidence="11">KCTC 12847</strain>
    </source>
</reference>
<evidence type="ECO:0000256" key="4">
    <source>
        <dbReference type="SAM" id="MobiDB-lite"/>
    </source>
</evidence>
<evidence type="ECO:0000256" key="3">
    <source>
        <dbReference type="SAM" id="Coils"/>
    </source>
</evidence>
<keyword evidence="5" id="KW-0732">Signal</keyword>
<gene>
    <name evidence="10" type="ORF">ACFOEI_19190</name>
</gene>
<comment type="caution">
    <text evidence="10">The sequence shown here is derived from an EMBL/GenBank/DDBJ whole genome shotgun (WGS) entry which is preliminary data.</text>
</comment>
<accession>A0ABV7M7E9</accession>
<dbReference type="Pfam" id="PF25917">
    <property type="entry name" value="BSH_RND"/>
    <property type="match status" value="1"/>
</dbReference>
<evidence type="ECO:0000313" key="10">
    <source>
        <dbReference type="EMBL" id="MFC3294172.1"/>
    </source>
</evidence>
<dbReference type="Gene3D" id="2.40.30.170">
    <property type="match status" value="1"/>
</dbReference>
<dbReference type="InterPro" id="IPR058624">
    <property type="entry name" value="MdtA-like_HH"/>
</dbReference>
<dbReference type="InterPro" id="IPR058627">
    <property type="entry name" value="MdtA-like_C"/>
</dbReference>
<organism evidence="10 11">
    <name type="scientific">Modicisalibacter luteus</name>
    <dbReference type="NCBI Taxonomy" id="453962"/>
    <lineage>
        <taxon>Bacteria</taxon>
        <taxon>Pseudomonadati</taxon>
        <taxon>Pseudomonadota</taxon>
        <taxon>Gammaproteobacteria</taxon>
        <taxon>Oceanospirillales</taxon>
        <taxon>Halomonadaceae</taxon>
        <taxon>Modicisalibacter</taxon>
    </lineage>
</organism>
<dbReference type="SUPFAM" id="SSF111369">
    <property type="entry name" value="HlyD-like secretion proteins"/>
    <property type="match status" value="1"/>
</dbReference>
<name>A0ABV7M7E9_9GAMM</name>
<feature type="domain" description="Multidrug resistance protein MdtA-like barrel-sandwich hybrid" evidence="7">
    <location>
        <begin position="70"/>
        <end position="210"/>
    </location>
</feature>
<dbReference type="Pfam" id="PF25876">
    <property type="entry name" value="HH_MFP_RND"/>
    <property type="match status" value="1"/>
</dbReference>
<dbReference type="RefSeq" id="WP_019020155.1">
    <property type="nucleotide sequence ID" value="NZ_BMXD01000009.1"/>
</dbReference>
<feature type="domain" description="Multidrug resistance protein MdtA-like C-terminal permuted SH3" evidence="9">
    <location>
        <begin position="306"/>
        <end position="362"/>
    </location>
</feature>
<feature type="domain" description="Multidrug resistance protein MdtA-like beta-barrel" evidence="8">
    <location>
        <begin position="214"/>
        <end position="299"/>
    </location>
</feature>
<evidence type="ECO:0000256" key="1">
    <source>
        <dbReference type="ARBA" id="ARBA00004519"/>
    </source>
</evidence>
<evidence type="ECO:0000259" key="7">
    <source>
        <dbReference type="Pfam" id="PF25917"/>
    </source>
</evidence>
<evidence type="ECO:0000313" key="11">
    <source>
        <dbReference type="Proteomes" id="UP001595640"/>
    </source>
</evidence>
<evidence type="ECO:0000259" key="9">
    <source>
        <dbReference type="Pfam" id="PF25967"/>
    </source>
</evidence>
<dbReference type="Gene3D" id="2.40.50.100">
    <property type="match status" value="1"/>
</dbReference>
<evidence type="ECO:0000256" key="5">
    <source>
        <dbReference type="SAM" id="SignalP"/>
    </source>
</evidence>
<feature type="signal peptide" evidence="5">
    <location>
        <begin position="1"/>
        <end position="22"/>
    </location>
</feature>
<feature type="chain" id="PRO_5047106249" evidence="5">
    <location>
        <begin position="23"/>
        <end position="422"/>
    </location>
</feature>
<dbReference type="InterPro" id="IPR058626">
    <property type="entry name" value="MdtA-like_b-barrel"/>
</dbReference>
<dbReference type="NCBIfam" id="TIGR01730">
    <property type="entry name" value="RND_mfp"/>
    <property type="match status" value="1"/>
</dbReference>
<keyword evidence="11" id="KW-1185">Reference proteome</keyword>
<dbReference type="Gene3D" id="2.40.420.20">
    <property type="match status" value="1"/>
</dbReference>
<keyword evidence="3" id="KW-0175">Coiled coil</keyword>
<evidence type="ECO:0000256" key="2">
    <source>
        <dbReference type="ARBA" id="ARBA00009477"/>
    </source>
</evidence>
<feature type="coiled-coil region" evidence="3">
    <location>
        <begin position="110"/>
        <end position="175"/>
    </location>
</feature>
<evidence type="ECO:0000259" key="6">
    <source>
        <dbReference type="Pfam" id="PF25876"/>
    </source>
</evidence>
<feature type="domain" description="Multidrug resistance protein MdtA-like alpha-helical hairpin" evidence="6">
    <location>
        <begin position="111"/>
        <end position="179"/>
    </location>
</feature>
<protein>
    <submittedName>
        <fullName evidence="10">Efflux RND transporter periplasmic adaptor subunit</fullName>
    </submittedName>
</protein>
<dbReference type="InterPro" id="IPR058625">
    <property type="entry name" value="MdtA-like_BSH"/>
</dbReference>
<dbReference type="Gene3D" id="1.10.287.470">
    <property type="entry name" value="Helix hairpin bin"/>
    <property type="match status" value="1"/>
</dbReference>
<dbReference type="Pfam" id="PF25967">
    <property type="entry name" value="RND-MFP_C"/>
    <property type="match status" value="1"/>
</dbReference>
<evidence type="ECO:0000259" key="8">
    <source>
        <dbReference type="Pfam" id="PF25944"/>
    </source>
</evidence>
<dbReference type="PROSITE" id="PS51257">
    <property type="entry name" value="PROKAR_LIPOPROTEIN"/>
    <property type="match status" value="1"/>
</dbReference>